<dbReference type="EMBL" id="CAXKWB010013505">
    <property type="protein sequence ID" value="CAL4108002.1"/>
    <property type="molecule type" value="Genomic_DNA"/>
</dbReference>
<dbReference type="Pfam" id="PF00059">
    <property type="entry name" value="Lectin_C"/>
    <property type="match status" value="1"/>
</dbReference>
<proteinExistence type="predicted"/>
<comment type="caution">
    <text evidence="2">The sequence shown here is derived from an EMBL/GenBank/DDBJ whole genome shotgun (WGS) entry which is preliminary data.</text>
</comment>
<feature type="domain" description="C-type lectin" evidence="1">
    <location>
        <begin position="1"/>
        <end position="118"/>
    </location>
</feature>
<keyword evidence="3" id="KW-1185">Reference proteome</keyword>
<sequence>RDKKRSWEDAKSQCEIEGSIIAQPSDSVALELRRHLLKKFGDGTVWIGAKGDGSTFVWQHGKIILKNSNALWWPNYPGNQVGTDKCLELLLTESEYSRYPGRPYDTDPCTDLQYTLCEVI</sequence>
<dbReference type="Proteomes" id="UP001497623">
    <property type="component" value="Unassembled WGS sequence"/>
</dbReference>
<name>A0AAV2QZ18_MEGNR</name>
<dbReference type="Gene3D" id="3.10.100.10">
    <property type="entry name" value="Mannose-Binding Protein A, subunit A"/>
    <property type="match status" value="1"/>
</dbReference>
<feature type="non-terminal residue" evidence="2">
    <location>
        <position position="1"/>
    </location>
</feature>
<evidence type="ECO:0000259" key="1">
    <source>
        <dbReference type="PROSITE" id="PS50041"/>
    </source>
</evidence>
<dbReference type="CDD" id="cd00037">
    <property type="entry name" value="CLECT"/>
    <property type="match status" value="1"/>
</dbReference>
<protein>
    <recommendedName>
        <fullName evidence="1">C-type lectin domain-containing protein</fullName>
    </recommendedName>
</protein>
<dbReference type="PROSITE" id="PS50041">
    <property type="entry name" value="C_TYPE_LECTIN_2"/>
    <property type="match status" value="1"/>
</dbReference>
<reference evidence="2 3" key="1">
    <citation type="submission" date="2024-05" db="EMBL/GenBank/DDBJ databases">
        <authorList>
            <person name="Wallberg A."/>
        </authorList>
    </citation>
    <scope>NUCLEOTIDE SEQUENCE [LARGE SCALE GENOMIC DNA]</scope>
</reference>
<accession>A0AAV2QZ18</accession>
<gene>
    <name evidence="2" type="ORF">MNOR_LOCUS18692</name>
</gene>
<dbReference type="InterPro" id="IPR016187">
    <property type="entry name" value="CTDL_fold"/>
</dbReference>
<evidence type="ECO:0000313" key="3">
    <source>
        <dbReference type="Proteomes" id="UP001497623"/>
    </source>
</evidence>
<organism evidence="2 3">
    <name type="scientific">Meganyctiphanes norvegica</name>
    <name type="common">Northern krill</name>
    <name type="synonym">Thysanopoda norvegica</name>
    <dbReference type="NCBI Taxonomy" id="48144"/>
    <lineage>
        <taxon>Eukaryota</taxon>
        <taxon>Metazoa</taxon>
        <taxon>Ecdysozoa</taxon>
        <taxon>Arthropoda</taxon>
        <taxon>Crustacea</taxon>
        <taxon>Multicrustacea</taxon>
        <taxon>Malacostraca</taxon>
        <taxon>Eumalacostraca</taxon>
        <taxon>Eucarida</taxon>
        <taxon>Euphausiacea</taxon>
        <taxon>Euphausiidae</taxon>
        <taxon>Meganyctiphanes</taxon>
    </lineage>
</organism>
<dbReference type="SUPFAM" id="SSF56436">
    <property type="entry name" value="C-type lectin-like"/>
    <property type="match status" value="1"/>
</dbReference>
<dbReference type="InterPro" id="IPR001304">
    <property type="entry name" value="C-type_lectin-like"/>
</dbReference>
<dbReference type="InterPro" id="IPR016186">
    <property type="entry name" value="C-type_lectin-like/link_sf"/>
</dbReference>
<evidence type="ECO:0000313" key="2">
    <source>
        <dbReference type="EMBL" id="CAL4108002.1"/>
    </source>
</evidence>
<dbReference type="AlphaFoldDB" id="A0AAV2QZ18"/>